<sequence length="113" mass="11569">MSTLASGSSQPSNAPNRRGSRFTGALSPVWKEKGPEVLREEIGRREWLAAPGVLKSQAVGSESPRGAARGGATVAEPSPIAPPPTRRVKRPDCAEGAGGQEGPLPKMVAGASS</sequence>
<name>A0AAV7LNB3_PLEWA</name>
<evidence type="ECO:0000313" key="2">
    <source>
        <dbReference type="EMBL" id="KAJ1092499.1"/>
    </source>
</evidence>
<accession>A0AAV7LNB3</accession>
<protein>
    <submittedName>
        <fullName evidence="2">Uncharacterized protein</fullName>
    </submittedName>
</protein>
<feature type="region of interest" description="Disordered" evidence="1">
    <location>
        <begin position="1"/>
        <end position="28"/>
    </location>
</feature>
<feature type="region of interest" description="Disordered" evidence="1">
    <location>
        <begin position="54"/>
        <end position="113"/>
    </location>
</feature>
<keyword evidence="3" id="KW-1185">Reference proteome</keyword>
<organism evidence="2 3">
    <name type="scientific">Pleurodeles waltl</name>
    <name type="common">Iberian ribbed newt</name>
    <dbReference type="NCBI Taxonomy" id="8319"/>
    <lineage>
        <taxon>Eukaryota</taxon>
        <taxon>Metazoa</taxon>
        <taxon>Chordata</taxon>
        <taxon>Craniata</taxon>
        <taxon>Vertebrata</taxon>
        <taxon>Euteleostomi</taxon>
        <taxon>Amphibia</taxon>
        <taxon>Batrachia</taxon>
        <taxon>Caudata</taxon>
        <taxon>Salamandroidea</taxon>
        <taxon>Salamandridae</taxon>
        <taxon>Pleurodelinae</taxon>
        <taxon>Pleurodeles</taxon>
    </lineage>
</organism>
<reference evidence="2" key="1">
    <citation type="journal article" date="2022" name="bioRxiv">
        <title>Sequencing and chromosome-scale assembly of the giantPleurodeles waltlgenome.</title>
        <authorList>
            <person name="Brown T."/>
            <person name="Elewa A."/>
            <person name="Iarovenko S."/>
            <person name="Subramanian E."/>
            <person name="Araus A.J."/>
            <person name="Petzold A."/>
            <person name="Susuki M."/>
            <person name="Suzuki K.-i.T."/>
            <person name="Hayashi T."/>
            <person name="Toyoda A."/>
            <person name="Oliveira C."/>
            <person name="Osipova E."/>
            <person name="Leigh N.D."/>
            <person name="Simon A."/>
            <person name="Yun M.H."/>
        </authorList>
    </citation>
    <scope>NUCLEOTIDE SEQUENCE</scope>
    <source>
        <strain evidence="2">20211129_DDA</strain>
        <tissue evidence="2">Liver</tissue>
    </source>
</reference>
<comment type="caution">
    <text evidence="2">The sequence shown here is derived from an EMBL/GenBank/DDBJ whole genome shotgun (WGS) entry which is preliminary data.</text>
</comment>
<evidence type="ECO:0000313" key="3">
    <source>
        <dbReference type="Proteomes" id="UP001066276"/>
    </source>
</evidence>
<evidence type="ECO:0000256" key="1">
    <source>
        <dbReference type="SAM" id="MobiDB-lite"/>
    </source>
</evidence>
<dbReference type="AlphaFoldDB" id="A0AAV7LNB3"/>
<gene>
    <name evidence="2" type="ORF">NDU88_005609</name>
</gene>
<dbReference type="EMBL" id="JANPWB010000015">
    <property type="protein sequence ID" value="KAJ1092499.1"/>
    <property type="molecule type" value="Genomic_DNA"/>
</dbReference>
<feature type="compositionally biased region" description="Polar residues" evidence="1">
    <location>
        <begin position="1"/>
        <end position="15"/>
    </location>
</feature>
<dbReference type="Proteomes" id="UP001066276">
    <property type="component" value="Chromosome 11"/>
</dbReference>
<proteinExistence type="predicted"/>